<proteinExistence type="predicted"/>
<protein>
    <submittedName>
        <fullName evidence="2">Uncharacterized protein LOC8268106 isoform X1</fullName>
    </submittedName>
</protein>
<feature type="compositionally biased region" description="Polar residues" evidence="1">
    <location>
        <begin position="7"/>
        <end position="18"/>
    </location>
</feature>
<dbReference type="GO" id="GO:0034599">
    <property type="term" value="P:cellular response to oxidative stress"/>
    <property type="evidence" value="ECO:0007669"/>
    <property type="project" value="TreeGrafter"/>
</dbReference>
<accession>A0A2P2L9P4</accession>
<dbReference type="InterPro" id="IPR016024">
    <property type="entry name" value="ARM-type_fold"/>
</dbReference>
<dbReference type="GO" id="GO:0010150">
    <property type="term" value="P:leaf senescence"/>
    <property type="evidence" value="ECO:0007669"/>
    <property type="project" value="InterPro"/>
</dbReference>
<dbReference type="SUPFAM" id="SSF48371">
    <property type="entry name" value="ARM repeat"/>
    <property type="match status" value="1"/>
</dbReference>
<dbReference type="GO" id="GO:0009507">
    <property type="term" value="C:chloroplast"/>
    <property type="evidence" value="ECO:0007669"/>
    <property type="project" value="TreeGrafter"/>
</dbReference>
<sequence length="445" mass="49676">MEIGASKVSSNAFVNQRKTSPRSDGTIYSFAKPLQQSKLHQINQKIKLRQLNSAYLLTETLSFSGEGLWGTRGQPVTFIGSWRSSKLCLSMGTHKTEEAECASGRFGQEEVEHPVMHRRIIHSSQALAEACKYVCNDAKFVNERARNDIILLSRGIMRLDARARKDVAILGSEFLKLDARVREDTEKIDRDVKKKAEHLHQIATILKDKAQSRLKNAADKHWSDGALEADLRRADFRAKQRAMEDALMALEFVKNIHDLMVSKMYKFPLGKEKGSLSDNNMLGHIMLEKNGRTLDVFPGEVSTDRITAIQEAYWRMASALSEADGVDYTDPEELELLITTLIDLDAMDGKSSVSLLAECSSSPDVNTRQALANALATAPSMWTLGNAGMGALQRLAEDRNPAIAAAASKAIYELKKQWEIEEGDSWRFTMNLNPAEEMDDQAKPE</sequence>
<feature type="region of interest" description="Disordered" evidence="1">
    <location>
        <begin position="1"/>
        <end position="26"/>
    </location>
</feature>
<dbReference type="AlphaFoldDB" id="A0A2P2L9P4"/>
<evidence type="ECO:0000256" key="1">
    <source>
        <dbReference type="SAM" id="MobiDB-lite"/>
    </source>
</evidence>
<dbReference type="EMBL" id="GGEC01034177">
    <property type="protein sequence ID" value="MBX14661.1"/>
    <property type="molecule type" value="Transcribed_RNA"/>
</dbReference>
<reference evidence="2" key="1">
    <citation type="submission" date="2018-02" db="EMBL/GenBank/DDBJ databases">
        <title>Rhizophora mucronata_Transcriptome.</title>
        <authorList>
            <person name="Meera S.P."/>
            <person name="Sreeshan A."/>
            <person name="Augustine A."/>
        </authorList>
    </citation>
    <scope>NUCLEOTIDE SEQUENCE</scope>
    <source>
        <tissue evidence="2">Leaf</tissue>
    </source>
</reference>
<dbReference type="InterPro" id="IPR044973">
    <property type="entry name" value="AAF-like"/>
</dbReference>
<dbReference type="EMBL" id="GGEC01034183">
    <property type="protein sequence ID" value="MBX14667.1"/>
    <property type="molecule type" value="Transcribed_RNA"/>
</dbReference>
<dbReference type="PANTHER" id="PTHR36725:SF1">
    <property type="entry name" value="SENESCENCE-ASSOCIATED PROTEIN AAF, CHLOROLPLASTIC"/>
    <property type="match status" value="1"/>
</dbReference>
<evidence type="ECO:0000313" key="2">
    <source>
        <dbReference type="EMBL" id="MBX14660.1"/>
    </source>
</evidence>
<dbReference type="PANTHER" id="PTHR36725">
    <property type="entry name" value="SENESCENCE-ASSOCIATED PROTEIN AAF, CHLOROLPLASTIC"/>
    <property type="match status" value="1"/>
</dbReference>
<organism evidence="2">
    <name type="scientific">Rhizophora mucronata</name>
    <name type="common">Asiatic mangrove</name>
    <dbReference type="NCBI Taxonomy" id="61149"/>
    <lineage>
        <taxon>Eukaryota</taxon>
        <taxon>Viridiplantae</taxon>
        <taxon>Streptophyta</taxon>
        <taxon>Embryophyta</taxon>
        <taxon>Tracheophyta</taxon>
        <taxon>Spermatophyta</taxon>
        <taxon>Magnoliopsida</taxon>
        <taxon>eudicotyledons</taxon>
        <taxon>Gunneridae</taxon>
        <taxon>Pentapetalae</taxon>
        <taxon>rosids</taxon>
        <taxon>fabids</taxon>
        <taxon>Malpighiales</taxon>
        <taxon>Rhizophoraceae</taxon>
        <taxon>Rhizophora</taxon>
    </lineage>
</organism>
<dbReference type="EMBL" id="GGEC01034176">
    <property type="protein sequence ID" value="MBX14660.1"/>
    <property type="molecule type" value="Transcribed_RNA"/>
</dbReference>
<name>A0A2P2L9P4_RHIMU</name>